<evidence type="ECO:0000256" key="6">
    <source>
        <dbReference type="SAM" id="Phobius"/>
    </source>
</evidence>
<keyword evidence="4 6" id="KW-1133">Transmembrane helix</keyword>
<dbReference type="InterPro" id="IPR004797">
    <property type="entry name" value="Competence_ComEC/Rec2"/>
</dbReference>
<dbReference type="PANTHER" id="PTHR30619:SF1">
    <property type="entry name" value="RECOMBINATION PROTEIN 2"/>
    <property type="match status" value="1"/>
</dbReference>
<dbReference type="InterPro" id="IPR025405">
    <property type="entry name" value="DUF4131"/>
</dbReference>
<feature type="transmembrane region" description="Helical" evidence="6">
    <location>
        <begin position="44"/>
        <end position="61"/>
    </location>
</feature>
<organism evidence="8 9">
    <name type="scientific">Fredinandcohnia quinoae</name>
    <dbReference type="NCBI Taxonomy" id="2918902"/>
    <lineage>
        <taxon>Bacteria</taxon>
        <taxon>Bacillati</taxon>
        <taxon>Bacillota</taxon>
        <taxon>Bacilli</taxon>
        <taxon>Bacillales</taxon>
        <taxon>Bacillaceae</taxon>
        <taxon>Fredinandcohnia</taxon>
    </lineage>
</organism>
<feature type="transmembrane region" description="Helical" evidence="6">
    <location>
        <begin position="377"/>
        <end position="401"/>
    </location>
</feature>
<dbReference type="CDD" id="cd07731">
    <property type="entry name" value="ComA-like_MBL-fold"/>
    <property type="match status" value="1"/>
</dbReference>
<keyword evidence="2" id="KW-1003">Cell membrane</keyword>
<dbReference type="PANTHER" id="PTHR30619">
    <property type="entry name" value="DNA INTERNALIZATION/COMPETENCE PROTEIN COMEC/REC2"/>
    <property type="match status" value="1"/>
</dbReference>
<dbReference type="Pfam" id="PF03772">
    <property type="entry name" value="Competence"/>
    <property type="match status" value="1"/>
</dbReference>
<accession>A0AAW5E4K7</accession>
<dbReference type="AlphaFoldDB" id="A0AAW5E4K7"/>
<evidence type="ECO:0000256" key="3">
    <source>
        <dbReference type="ARBA" id="ARBA00022692"/>
    </source>
</evidence>
<feature type="transmembrane region" description="Helical" evidence="6">
    <location>
        <begin position="21"/>
        <end position="38"/>
    </location>
</feature>
<feature type="transmembrane region" description="Helical" evidence="6">
    <location>
        <begin position="499"/>
        <end position="520"/>
    </location>
</feature>
<dbReference type="InterPro" id="IPR004477">
    <property type="entry name" value="ComEC_N"/>
</dbReference>
<protein>
    <submittedName>
        <fullName evidence="8">DNA internalization-related competence protein ComEC/Rec2</fullName>
    </submittedName>
</protein>
<dbReference type="NCBIfam" id="TIGR00361">
    <property type="entry name" value="ComEC_Rec2"/>
    <property type="match status" value="1"/>
</dbReference>
<evidence type="ECO:0000313" key="8">
    <source>
        <dbReference type="EMBL" id="MCH1625002.1"/>
    </source>
</evidence>
<evidence type="ECO:0000259" key="7">
    <source>
        <dbReference type="SMART" id="SM00849"/>
    </source>
</evidence>
<dbReference type="InterPro" id="IPR035681">
    <property type="entry name" value="ComA-like_MBL"/>
</dbReference>
<proteinExistence type="predicted"/>
<keyword evidence="9" id="KW-1185">Reference proteome</keyword>
<dbReference type="SMART" id="SM00849">
    <property type="entry name" value="Lactamase_B"/>
    <property type="match status" value="1"/>
</dbReference>
<dbReference type="NCBIfam" id="TIGR00360">
    <property type="entry name" value="ComEC_N-term"/>
    <property type="match status" value="1"/>
</dbReference>
<dbReference type="InterPro" id="IPR001279">
    <property type="entry name" value="Metallo-B-lactamas"/>
</dbReference>
<name>A0AAW5E4K7_9BACI</name>
<dbReference type="Pfam" id="PF13567">
    <property type="entry name" value="DUF4131"/>
    <property type="match status" value="1"/>
</dbReference>
<dbReference type="RefSeq" id="WP_240253889.1">
    <property type="nucleotide sequence ID" value="NZ_JAKTTI010000006.1"/>
</dbReference>
<sequence>MNKQINYFQAMYKSFSTYWDYSRGKLIFMAISAILGIIVPYTSFHWGSICLTAFLLCFIIWRHNQVIRLLCLSTFVLFAGLFLFIDHDNHSNLPESTTTLVASIISNPDMNGDKISAILRTTSNEKILLSYIMKTENEKLLLTTSFQLGMECSFSGNLVHPEKSRNPEAFNYQEYLYQQKIHWIFEPKNLSLEACVQPTKKSPQQYLLNVREKGIHSIQTYFSGANAGIIQALIYGERKNISEEVMNAYQSLGIVHLLAISGLHISLMTGMFFFFCIRVGLTRQMAANLLLLLLPLYMIIAGASPSVLRSGTMCLLGVASLKWWGKISLLDVISLTCIGLLAYNPYFLFNIGFQLSFIISFSLILSSGVIFRKYKHFLSSLFAVSFLAQVCSTPILLFHFYEFSILSLPLNMVFVPLYSILILPLSIFTVLVLIVFEPLGVIFANVLSSLLDIVNQIAIHASQIPLSTFTLGKPGLVLMMMYIIVIVYFLYYWEKHSRFFSWPLLGFPVIIVLQLFLPYLNPYGEVTILDVGQGDSIYIELPFRKAIYLIDTGGSIPFEKEKWRIRRTEFSTGEDIILPFLKSKGVRQLDKLIISHGDLDHIGGAKALVENIELDSIMIGKSLNDSTLELELKKIALQRGVQINVVKQGDKWKKDEYSFHILSPKGKEMSENDNSIVLYTQFGGLRWLFTGDMEEISEKALISTFKGLRTDVLKVGHHGSKTSTTDPFLDQLKPQVAIIPVGKNNRFNHPHPDVIEKLKQRGIRIFRTDLHGAVQFRFTKKEGTFHTSIP</sequence>
<feature type="transmembrane region" description="Helical" evidence="6">
    <location>
        <begin position="442"/>
        <end position="462"/>
    </location>
</feature>
<gene>
    <name evidence="8" type="ORF">MJG50_06650</name>
</gene>
<dbReference type="Pfam" id="PF00753">
    <property type="entry name" value="Lactamase_B"/>
    <property type="match status" value="1"/>
</dbReference>
<feature type="transmembrane region" description="Helical" evidence="6">
    <location>
        <begin position="66"/>
        <end position="85"/>
    </location>
</feature>
<feature type="transmembrane region" description="Helical" evidence="6">
    <location>
        <begin position="474"/>
        <end position="493"/>
    </location>
</feature>
<evidence type="ECO:0000256" key="1">
    <source>
        <dbReference type="ARBA" id="ARBA00004651"/>
    </source>
</evidence>
<feature type="transmembrane region" description="Helical" evidence="6">
    <location>
        <begin position="254"/>
        <end position="277"/>
    </location>
</feature>
<comment type="subcellular location">
    <subcellularLocation>
        <location evidence="1">Cell membrane</location>
        <topology evidence="1">Multi-pass membrane protein</topology>
    </subcellularLocation>
</comment>
<dbReference type="EMBL" id="JAKTTI010000006">
    <property type="protein sequence ID" value="MCH1625002.1"/>
    <property type="molecule type" value="Genomic_DNA"/>
</dbReference>
<comment type="caution">
    <text evidence="8">The sequence shown here is derived from an EMBL/GenBank/DDBJ whole genome shotgun (WGS) entry which is preliminary data.</text>
</comment>
<dbReference type="Gene3D" id="3.60.15.10">
    <property type="entry name" value="Ribonuclease Z/Hydroxyacylglutathione hydrolase-like"/>
    <property type="match status" value="1"/>
</dbReference>
<evidence type="ECO:0000313" key="9">
    <source>
        <dbReference type="Proteomes" id="UP001431131"/>
    </source>
</evidence>
<dbReference type="GO" id="GO:0005886">
    <property type="term" value="C:plasma membrane"/>
    <property type="evidence" value="ECO:0007669"/>
    <property type="project" value="UniProtKB-SubCell"/>
</dbReference>
<dbReference type="InterPro" id="IPR052159">
    <property type="entry name" value="Competence_DNA_uptake"/>
</dbReference>
<dbReference type="Proteomes" id="UP001431131">
    <property type="component" value="Unassembled WGS sequence"/>
</dbReference>
<reference evidence="8" key="1">
    <citation type="submission" date="2022-02" db="EMBL/GenBank/DDBJ databases">
        <title>Fredinandcohnia quinoae sp. nov. isolated from Chenopodium quinoa seeds.</title>
        <authorList>
            <person name="Saati-Santamaria Z."/>
            <person name="Flores-Felix J.D."/>
            <person name="Igual J.M."/>
            <person name="Velazquez E."/>
            <person name="Garcia-Fraile P."/>
            <person name="Martinez-Molina E."/>
        </authorList>
    </citation>
    <scope>NUCLEOTIDE SEQUENCE</scope>
    <source>
        <strain evidence="8">SECRCQ15</strain>
    </source>
</reference>
<evidence type="ECO:0000256" key="2">
    <source>
        <dbReference type="ARBA" id="ARBA00022475"/>
    </source>
</evidence>
<keyword evidence="5 6" id="KW-0472">Membrane</keyword>
<feature type="transmembrane region" description="Helical" evidence="6">
    <location>
        <begin position="413"/>
        <end position="436"/>
    </location>
</feature>
<dbReference type="SUPFAM" id="SSF56281">
    <property type="entry name" value="Metallo-hydrolase/oxidoreductase"/>
    <property type="match status" value="1"/>
</dbReference>
<evidence type="ECO:0000256" key="4">
    <source>
        <dbReference type="ARBA" id="ARBA00022989"/>
    </source>
</evidence>
<feature type="transmembrane region" description="Helical" evidence="6">
    <location>
        <begin position="351"/>
        <end position="371"/>
    </location>
</feature>
<keyword evidence="3 6" id="KW-0812">Transmembrane</keyword>
<feature type="transmembrane region" description="Helical" evidence="6">
    <location>
        <begin position="289"/>
        <end position="308"/>
    </location>
</feature>
<feature type="domain" description="Metallo-beta-lactamase" evidence="7">
    <location>
        <begin position="533"/>
        <end position="743"/>
    </location>
</feature>
<evidence type="ECO:0000256" key="5">
    <source>
        <dbReference type="ARBA" id="ARBA00023136"/>
    </source>
</evidence>
<dbReference type="InterPro" id="IPR036866">
    <property type="entry name" value="RibonucZ/Hydroxyglut_hydro"/>
</dbReference>
<dbReference type="GO" id="GO:0030420">
    <property type="term" value="P:establishment of competence for transformation"/>
    <property type="evidence" value="ECO:0007669"/>
    <property type="project" value="InterPro"/>
</dbReference>